<dbReference type="Proteomes" id="UP000581135">
    <property type="component" value="Unassembled WGS sequence"/>
</dbReference>
<accession>A0A839SWI0</accession>
<evidence type="ECO:0000313" key="2">
    <source>
        <dbReference type="EMBL" id="MBB3066050.1"/>
    </source>
</evidence>
<gene>
    <name evidence="2" type="ORF">FHR98_002353</name>
</gene>
<comment type="caution">
    <text evidence="2">The sequence shown here is derived from an EMBL/GenBank/DDBJ whole genome shotgun (WGS) entry which is preliminary data.</text>
</comment>
<proteinExistence type="predicted"/>
<dbReference type="EMBL" id="JACHXA010000006">
    <property type="protein sequence ID" value="MBB3066050.1"/>
    <property type="molecule type" value="Genomic_DNA"/>
</dbReference>
<dbReference type="RefSeq" id="WP_183416868.1">
    <property type="nucleotide sequence ID" value="NZ_JACHXA010000006.1"/>
</dbReference>
<evidence type="ECO:0000313" key="3">
    <source>
        <dbReference type="Proteomes" id="UP000581135"/>
    </source>
</evidence>
<sequence length="261" mass="28584">MSDIAGSNGASTSGNGETTQPQLPLFYKTLVPLDSTKHAKLRRKAGANYAFARGSNLAPLLAVEFSVAQKHYPIVFARSAPYLPMALLGYEQGKNVFVDAEGNWQQGKYVPAYMRRYPFSLVPTTQDTNQLALCVDETNTVLEEGPDSVLFEGRDLSGAGKKIMSFCQEFHRHLMATQELGKLLNELGLLQESSLRIQSSGRTSELKGFMIVSEQKLGQLSDDDMLKLRPRGQIGVLYAHLMSLGSGQSVALQNRGLPEIA</sequence>
<dbReference type="AlphaFoldDB" id="A0A839SWI0"/>
<name>A0A839SWI0_9PROT</name>
<organism evidence="2 3">
    <name type="scientific">Limibacillus halophilus</name>
    <dbReference type="NCBI Taxonomy" id="1579333"/>
    <lineage>
        <taxon>Bacteria</taxon>
        <taxon>Pseudomonadati</taxon>
        <taxon>Pseudomonadota</taxon>
        <taxon>Alphaproteobacteria</taxon>
        <taxon>Rhodospirillales</taxon>
        <taxon>Rhodovibrionaceae</taxon>
        <taxon>Limibacillus</taxon>
    </lineage>
</organism>
<feature type="compositionally biased region" description="Low complexity" evidence="1">
    <location>
        <begin position="1"/>
        <end position="19"/>
    </location>
</feature>
<reference evidence="2 3" key="1">
    <citation type="submission" date="2020-08" db="EMBL/GenBank/DDBJ databases">
        <title>Genomic Encyclopedia of Type Strains, Phase III (KMG-III): the genomes of soil and plant-associated and newly described type strains.</title>
        <authorList>
            <person name="Whitman W."/>
        </authorList>
    </citation>
    <scope>NUCLEOTIDE SEQUENCE [LARGE SCALE GENOMIC DNA]</scope>
    <source>
        <strain evidence="2 3">CECT 8803</strain>
    </source>
</reference>
<protein>
    <recommendedName>
        <fullName evidence="4">SapC protein</fullName>
    </recommendedName>
</protein>
<dbReference type="InterPro" id="IPR010836">
    <property type="entry name" value="SapC"/>
</dbReference>
<evidence type="ECO:0000256" key="1">
    <source>
        <dbReference type="SAM" id="MobiDB-lite"/>
    </source>
</evidence>
<evidence type="ECO:0008006" key="4">
    <source>
        <dbReference type="Google" id="ProtNLM"/>
    </source>
</evidence>
<feature type="region of interest" description="Disordered" evidence="1">
    <location>
        <begin position="1"/>
        <end position="21"/>
    </location>
</feature>
<keyword evidence="3" id="KW-1185">Reference proteome</keyword>
<dbReference type="Pfam" id="PF07277">
    <property type="entry name" value="SapC"/>
    <property type="match status" value="1"/>
</dbReference>